<dbReference type="GO" id="GO:0006979">
    <property type="term" value="P:response to oxidative stress"/>
    <property type="evidence" value="ECO:0007669"/>
    <property type="project" value="TreeGrafter"/>
</dbReference>
<organism evidence="4">
    <name type="scientific">candidate division WOR-3 bacterium</name>
    <dbReference type="NCBI Taxonomy" id="2052148"/>
    <lineage>
        <taxon>Bacteria</taxon>
        <taxon>Bacteria division WOR-3</taxon>
    </lineage>
</organism>
<dbReference type="AlphaFoldDB" id="A0A7C6A8M9"/>
<dbReference type="Gene3D" id="3.40.50.920">
    <property type="match status" value="1"/>
</dbReference>
<protein>
    <submittedName>
        <fullName evidence="4">Pyruvate ferredoxin oxidoreductase</fullName>
    </submittedName>
</protein>
<dbReference type="InterPro" id="IPR033412">
    <property type="entry name" value="PFOR_II"/>
</dbReference>
<name>A0A7C6A8M9_UNCW3</name>
<evidence type="ECO:0000313" key="4">
    <source>
        <dbReference type="EMBL" id="HHS51466.1"/>
    </source>
</evidence>
<dbReference type="Pfam" id="PF01855">
    <property type="entry name" value="POR_N"/>
    <property type="match status" value="1"/>
</dbReference>
<dbReference type="PANTHER" id="PTHR32154:SF0">
    <property type="entry name" value="PYRUVATE-FLAVODOXIN OXIDOREDUCTASE-RELATED"/>
    <property type="match status" value="1"/>
</dbReference>
<feature type="domain" description="Pyruvate flavodoxin/ferredoxin oxidoreductase pyrimidine binding" evidence="2">
    <location>
        <begin position="14"/>
        <end position="236"/>
    </location>
</feature>
<dbReference type="Pfam" id="PF17147">
    <property type="entry name" value="PFOR_II"/>
    <property type="match status" value="1"/>
</dbReference>
<evidence type="ECO:0000259" key="3">
    <source>
        <dbReference type="Pfam" id="PF17147"/>
    </source>
</evidence>
<accession>A0A7C6A8M9</accession>
<dbReference type="FunFam" id="3.40.50.920:FF:000010">
    <property type="entry name" value="Pyruvate ferredoxin oxidoreductase, alpha subunit"/>
    <property type="match status" value="1"/>
</dbReference>
<gene>
    <name evidence="4" type="primary">porA</name>
    <name evidence="4" type="ORF">ENW73_01175</name>
</gene>
<dbReference type="GO" id="GO:0019752">
    <property type="term" value="P:carboxylic acid metabolic process"/>
    <property type="evidence" value="ECO:0007669"/>
    <property type="project" value="UniProtKB-ARBA"/>
</dbReference>
<evidence type="ECO:0000256" key="1">
    <source>
        <dbReference type="ARBA" id="ARBA00023002"/>
    </source>
</evidence>
<dbReference type="InterPro" id="IPR029061">
    <property type="entry name" value="THDP-binding"/>
</dbReference>
<evidence type="ECO:0000259" key="2">
    <source>
        <dbReference type="Pfam" id="PF01855"/>
    </source>
</evidence>
<dbReference type="FunFam" id="3.40.50.970:FF:000012">
    <property type="entry name" value="Pyruvate:ferredoxin (Flavodoxin) oxidoreductase"/>
    <property type="match status" value="1"/>
</dbReference>
<dbReference type="InterPro" id="IPR009014">
    <property type="entry name" value="Transketo_C/PFOR_II"/>
</dbReference>
<keyword evidence="4" id="KW-0670">Pyruvate</keyword>
<dbReference type="InterPro" id="IPR050722">
    <property type="entry name" value="Pyruvate:ferred/Flavod_OxRd"/>
</dbReference>
<dbReference type="Gene3D" id="3.40.50.970">
    <property type="match status" value="1"/>
</dbReference>
<dbReference type="SUPFAM" id="SSF52922">
    <property type="entry name" value="TK C-terminal domain-like"/>
    <property type="match status" value="1"/>
</dbReference>
<keyword evidence="1" id="KW-0560">Oxidoreductase</keyword>
<dbReference type="PANTHER" id="PTHR32154">
    <property type="entry name" value="PYRUVATE-FLAVODOXIN OXIDOREDUCTASE-RELATED"/>
    <property type="match status" value="1"/>
</dbReference>
<sequence length="386" mass="42743">MKKVVTGNHAVSYGALLARSQVIAAYPITPQTQIVELLSEFCASGKLNAKFIKVESEHSAMAACIAAAATGARTFTATSAQGLALMHEMLHWAAGARLPVVLANVNRAMGPGWSVWTDQNDSLSQRDVGWLQFYCESNQEVLDTIIQAFKIAEKVLLPVMVILDAFVLSHTSEAVDIPDQDLVDRFLPLTPVNLPYKLDVLEPHAFGGLTSPDHYYEIRYKIQKANEDAISVAKEVDTEFQQIFGRGYGVIETYRCEDAKLILVTSGTITGTARMVVDSERIKGRKVGLLKIRMFRPFPIKELREILPKAQKVAVIDRNIGFGHSGIFCQEIKSALYGEPIQVPIFGFVIGIGGRDVTTQDIEEIVDYTFKNEKPDAMIIWRGVRL</sequence>
<dbReference type="SUPFAM" id="SSF52518">
    <property type="entry name" value="Thiamin diphosphate-binding fold (THDP-binding)"/>
    <property type="match status" value="1"/>
</dbReference>
<comment type="caution">
    <text evidence="4">The sequence shown here is derived from an EMBL/GenBank/DDBJ whole genome shotgun (WGS) entry which is preliminary data.</text>
</comment>
<dbReference type="EMBL" id="DTLI01000027">
    <property type="protein sequence ID" value="HHS51466.1"/>
    <property type="molecule type" value="Genomic_DNA"/>
</dbReference>
<dbReference type="GO" id="GO:0016903">
    <property type="term" value="F:oxidoreductase activity, acting on the aldehyde or oxo group of donors"/>
    <property type="evidence" value="ECO:0007669"/>
    <property type="project" value="UniProtKB-ARBA"/>
</dbReference>
<feature type="domain" description="Pyruvate:ferredoxin oxidoreductase core" evidence="3">
    <location>
        <begin position="259"/>
        <end position="362"/>
    </location>
</feature>
<dbReference type="CDD" id="cd07034">
    <property type="entry name" value="TPP_PYR_PFOR_IOR-alpha_like"/>
    <property type="match status" value="1"/>
</dbReference>
<dbReference type="InterPro" id="IPR002880">
    <property type="entry name" value="Pyrv_Fd/Flavodoxin_OxRdtase_N"/>
</dbReference>
<proteinExistence type="predicted"/>
<reference evidence="4" key="1">
    <citation type="journal article" date="2020" name="mSystems">
        <title>Genome- and Community-Level Interaction Insights into Carbon Utilization and Element Cycling Functions of Hydrothermarchaeota in Hydrothermal Sediment.</title>
        <authorList>
            <person name="Zhou Z."/>
            <person name="Liu Y."/>
            <person name="Xu W."/>
            <person name="Pan J."/>
            <person name="Luo Z.H."/>
            <person name="Li M."/>
        </authorList>
    </citation>
    <scope>NUCLEOTIDE SEQUENCE [LARGE SCALE GENOMIC DNA]</scope>
    <source>
        <strain evidence="4">SpSt-876</strain>
    </source>
</reference>